<dbReference type="RefSeq" id="WP_142113138.1">
    <property type="nucleotide sequence ID" value="NZ_BAAATB010000006.1"/>
</dbReference>
<protein>
    <submittedName>
        <fullName evidence="2">Maltokinase</fullName>
    </submittedName>
</protein>
<keyword evidence="3" id="KW-1185">Reference proteome</keyword>
<organism evidence="2 3">
    <name type="scientific">Rarobacter incanus</name>
    <dbReference type="NCBI Taxonomy" id="153494"/>
    <lineage>
        <taxon>Bacteria</taxon>
        <taxon>Bacillati</taxon>
        <taxon>Actinomycetota</taxon>
        <taxon>Actinomycetes</taxon>
        <taxon>Micrococcales</taxon>
        <taxon>Rarobacteraceae</taxon>
        <taxon>Rarobacter</taxon>
    </lineage>
</organism>
<keyword evidence="2" id="KW-0418">Kinase</keyword>
<comment type="caution">
    <text evidence="2">The sequence shown here is derived from an EMBL/GenBank/DDBJ whole genome shotgun (WGS) entry which is preliminary data.</text>
</comment>
<dbReference type="Proteomes" id="UP000316181">
    <property type="component" value="Unassembled WGS sequence"/>
</dbReference>
<keyword evidence="2" id="KW-0808">Transferase</keyword>
<dbReference type="EMBL" id="VFNV01000001">
    <property type="protein sequence ID" value="TQK77274.1"/>
    <property type="molecule type" value="Genomic_DNA"/>
</dbReference>
<accession>A0A542SRQ6</accession>
<evidence type="ECO:0000313" key="3">
    <source>
        <dbReference type="Proteomes" id="UP000316181"/>
    </source>
</evidence>
<evidence type="ECO:0000313" key="2">
    <source>
        <dbReference type="EMBL" id="TQK77274.1"/>
    </source>
</evidence>
<proteinExistence type="predicted"/>
<dbReference type="GO" id="GO:0016301">
    <property type="term" value="F:kinase activity"/>
    <property type="evidence" value="ECO:0007669"/>
    <property type="project" value="UniProtKB-KW"/>
</dbReference>
<name>A0A542SRQ6_9MICO</name>
<gene>
    <name evidence="2" type="ORF">FB389_1993</name>
</gene>
<dbReference type="Gene3D" id="3.90.1200.10">
    <property type="match status" value="1"/>
</dbReference>
<dbReference type="OrthoDB" id="3787729at2"/>
<sequence>MTLFAQPREVPAQIARVLAGWLPQQRWWPGDCAWQSATAVDLADNVTVWLLRTAGGITVQVPLVLREDRLAGQPASPAPPAHGVSGSPDGGRGSATTSSDATVVSLSAFAARTRAPAPPGLIGTAQIGTTRVQVIDATHDPAFHRALLRNLRVIEPWAGAPTGPLLISPDEAPSPAPDRGVSADVPEGSIGAVLGVEQSNTSIIMPRIHGGIIVKVMRNVVDGAQPDLDVPNALAAAGFAHVPRTYAVLESGVDDGRFIARWTATLAIVSQLVPEAEDGFTRACAMAASGIDFARDCRSLGADLADMHGALRRAFPVGIETAHEVLNRVAERIDHSASGCGFVAELLGPIDTFLDALRRDVVDEPVTVQRLHGDLHLGQTLHSPFGWWVLDFEGEPLRPLSFRLAPDLPLRDLAGMLRSIDYAAALADAPDPGWRGRAREALLQGYADNVGPLDPRQPHPRGASADALLTAFELEKACYEVGYEMTQRPQWAWVPQDAVNRILGPFL</sequence>
<dbReference type="InterPro" id="IPR011009">
    <property type="entry name" value="Kinase-like_dom_sf"/>
</dbReference>
<reference evidence="2 3" key="1">
    <citation type="submission" date="2019-06" db="EMBL/GenBank/DDBJ databases">
        <title>Sequencing the genomes of 1000 actinobacteria strains.</title>
        <authorList>
            <person name="Klenk H.-P."/>
        </authorList>
    </citation>
    <scope>NUCLEOTIDE SEQUENCE [LARGE SCALE GENOMIC DNA]</scope>
    <source>
        <strain evidence="2 3">DSM 10596</strain>
    </source>
</reference>
<dbReference type="SUPFAM" id="SSF56112">
    <property type="entry name" value="Protein kinase-like (PK-like)"/>
    <property type="match status" value="1"/>
</dbReference>
<dbReference type="AlphaFoldDB" id="A0A542SRQ6"/>
<feature type="region of interest" description="Disordered" evidence="1">
    <location>
        <begin position="71"/>
        <end position="99"/>
    </location>
</feature>
<evidence type="ECO:0000256" key="1">
    <source>
        <dbReference type="SAM" id="MobiDB-lite"/>
    </source>
</evidence>